<dbReference type="PANTHER" id="PTHR47529">
    <property type="entry name" value="PEPTIDYL-PROLYL CIS-TRANS ISOMERASE D"/>
    <property type="match status" value="1"/>
</dbReference>
<accession>Q8D349</accession>
<reference evidence="13 14" key="1">
    <citation type="journal article" date="2002" name="Nat. Genet.">
        <title>Genome sequence of the endocellular obligate symbiont of tsetse flies, Wigglesworthia glossinidia.</title>
        <authorList>
            <person name="Akman L."/>
            <person name="Yamashita A."/>
            <person name="Watanabe H."/>
            <person name="Oshima K."/>
            <person name="Shiba T."/>
            <person name="Hattori M."/>
            <person name="Aksoy S."/>
        </authorList>
    </citation>
    <scope>NUCLEOTIDE SEQUENCE [LARGE SCALE GENOMIC DNA]</scope>
</reference>
<dbReference type="OrthoDB" id="9812372at2"/>
<evidence type="ECO:0000256" key="2">
    <source>
        <dbReference type="ARBA" id="ARBA00022475"/>
    </source>
</evidence>
<keyword evidence="11" id="KW-0413">Isomerase</keyword>
<comment type="subcellular location">
    <subcellularLocation>
        <location evidence="1">Cell inner membrane</location>
        <topology evidence="1">Single-pass type II membrane protein</topology>
        <orientation evidence="1">Periplasmic side</orientation>
    </subcellularLocation>
</comment>
<evidence type="ECO:0000256" key="11">
    <source>
        <dbReference type="PROSITE-ProRule" id="PRU00278"/>
    </source>
</evidence>
<dbReference type="PANTHER" id="PTHR47529:SF1">
    <property type="entry name" value="PERIPLASMIC CHAPERONE PPID"/>
    <property type="match status" value="1"/>
</dbReference>
<dbReference type="InterPro" id="IPR046357">
    <property type="entry name" value="PPIase_dom_sf"/>
</dbReference>
<organism evidence="13 14">
    <name type="scientific">Wigglesworthia glossinidia brevipalpis</name>
    <dbReference type="NCBI Taxonomy" id="36870"/>
    <lineage>
        <taxon>Bacteria</taxon>
        <taxon>Pseudomonadati</taxon>
        <taxon>Pseudomonadota</taxon>
        <taxon>Gammaproteobacteria</taxon>
        <taxon>Enterobacterales</taxon>
        <taxon>Erwiniaceae</taxon>
        <taxon>Wigglesworthia</taxon>
    </lineage>
</organism>
<dbReference type="Pfam" id="PF13624">
    <property type="entry name" value="SurA_N_3"/>
    <property type="match status" value="1"/>
</dbReference>
<dbReference type="AlphaFoldDB" id="Q8D349"/>
<keyword evidence="14" id="KW-1185">Reference proteome</keyword>
<evidence type="ECO:0000259" key="12">
    <source>
        <dbReference type="PROSITE" id="PS50198"/>
    </source>
</evidence>
<dbReference type="Proteomes" id="UP000000562">
    <property type="component" value="Chromosome"/>
</dbReference>
<evidence type="ECO:0000256" key="7">
    <source>
        <dbReference type="ARBA" id="ARBA00023186"/>
    </source>
</evidence>
<dbReference type="Pfam" id="PF13145">
    <property type="entry name" value="Rotamase_2"/>
    <property type="match status" value="1"/>
</dbReference>
<name>Q8D349_WIGBR</name>
<dbReference type="EMBL" id="BA000021">
    <property type="protein sequence ID" value="BAC24298.1"/>
    <property type="molecule type" value="Genomic_DNA"/>
</dbReference>
<dbReference type="InterPro" id="IPR027304">
    <property type="entry name" value="Trigger_fact/SurA_dom_sf"/>
</dbReference>
<dbReference type="GO" id="GO:0003755">
    <property type="term" value="F:peptidyl-prolyl cis-trans isomerase activity"/>
    <property type="evidence" value="ECO:0007669"/>
    <property type="project" value="UniProtKB-KW"/>
</dbReference>
<keyword evidence="4" id="KW-0812">Transmembrane</keyword>
<evidence type="ECO:0000256" key="8">
    <source>
        <dbReference type="ARBA" id="ARBA00038408"/>
    </source>
</evidence>
<evidence type="ECO:0000256" key="10">
    <source>
        <dbReference type="ARBA" id="ARBA00042775"/>
    </source>
</evidence>
<evidence type="ECO:0000256" key="3">
    <source>
        <dbReference type="ARBA" id="ARBA00022519"/>
    </source>
</evidence>
<evidence type="ECO:0000256" key="6">
    <source>
        <dbReference type="ARBA" id="ARBA00023136"/>
    </source>
</evidence>
<dbReference type="SUPFAM" id="SSF109998">
    <property type="entry name" value="Triger factor/SurA peptide-binding domain-like"/>
    <property type="match status" value="1"/>
</dbReference>
<dbReference type="STRING" id="36870.gene:10368640"/>
<feature type="domain" description="PpiC" evidence="12">
    <location>
        <begin position="267"/>
        <end position="356"/>
    </location>
</feature>
<protein>
    <recommendedName>
        <fullName evidence="9">Periplasmic chaperone PpiD</fullName>
    </recommendedName>
    <alternativeName>
        <fullName evidence="10">Periplasmic folding chaperone</fullName>
    </alternativeName>
</protein>
<dbReference type="Gene3D" id="1.10.4030.10">
    <property type="entry name" value="Porin chaperone SurA, peptide-binding domain"/>
    <property type="match status" value="1"/>
</dbReference>
<dbReference type="KEGG" id="wbr:ppiD"/>
<keyword evidence="6" id="KW-0472">Membrane</keyword>
<dbReference type="PROSITE" id="PS50198">
    <property type="entry name" value="PPIC_PPIASE_2"/>
    <property type="match status" value="1"/>
</dbReference>
<keyword evidence="5" id="KW-1133">Transmembrane helix</keyword>
<dbReference type="SUPFAM" id="SSF54534">
    <property type="entry name" value="FKBP-like"/>
    <property type="match status" value="1"/>
</dbReference>
<evidence type="ECO:0000256" key="4">
    <source>
        <dbReference type="ARBA" id="ARBA00022692"/>
    </source>
</evidence>
<dbReference type="Gene3D" id="3.10.50.40">
    <property type="match status" value="1"/>
</dbReference>
<dbReference type="GO" id="GO:0005886">
    <property type="term" value="C:plasma membrane"/>
    <property type="evidence" value="ECO:0007669"/>
    <property type="project" value="UniProtKB-SubCell"/>
</dbReference>
<gene>
    <name evidence="13" type="primary">ppiD</name>
</gene>
<evidence type="ECO:0000313" key="13">
    <source>
        <dbReference type="EMBL" id="BAC24298.1"/>
    </source>
</evidence>
<keyword evidence="7" id="KW-0143">Chaperone</keyword>
<dbReference type="InterPro" id="IPR052029">
    <property type="entry name" value="PpiD_chaperone"/>
</dbReference>
<dbReference type="eggNOG" id="COG0760">
    <property type="taxonomic scope" value="Bacteria"/>
</dbReference>
<evidence type="ECO:0000313" key="14">
    <source>
        <dbReference type="Proteomes" id="UP000000562"/>
    </source>
</evidence>
<evidence type="ECO:0000256" key="9">
    <source>
        <dbReference type="ARBA" id="ARBA00040743"/>
    </source>
</evidence>
<proteinExistence type="inferred from homology"/>
<evidence type="ECO:0000256" key="1">
    <source>
        <dbReference type="ARBA" id="ARBA00004382"/>
    </source>
</evidence>
<sequence>MIIKKKLLFKPKKIIYKFILIFLILSLFLTGLGTYFSGNNESYIIKINNEKISYDKFQQNMMNFKINNNINDNLDINEHKLNFFKNQVLLKIIENTLLKQYAKKINLIITEEKIKKTIYEISEFNSEIGFDLNKLKSLLSDIGLSLDSFIKEIYDQLLINEIINIIDITSFLLPYEIENILLQYLQERHIKLATFDKTQEININSVSDSEAEAEYKLNSHKYVTPKKFNINYLKININDIKNKDKIIAKSKEVQEWYLKNIKKFTLPEKKRYSIIQFDSEKEAIFYLNKIKNEKDFFEIAKNKSKDIFSSVNNGDIGWIQEDFIIEEIKIANLKNKNEISKIIKSSSGYLIIMLTEIIPKVEQDLKYFYKEIENYIKEEKSIKIFNNYIEKIKILAKDNKYSFNDLKNDFRNYYINNTGWIDEKNIINIFNSFEIDQEKLNINNINKCNFNIKLDQFHIKNDEFLVFCINDFLDKKIISFSEVKDQIKKQVLHDKFILQSKIKLKNAIIELESKNSPNIEEVMKKFGLIFLEKKTLDLFDDKSDEKLKYLIFNMKEPNYKKKSYEIFIDNEKILLVILDKITQKRINSVDKNILINQLKNKNSKLDIDALLNNLKNKSKIKSKYLDKI</sequence>
<dbReference type="HOGENOM" id="CLU_023843_1_1_6"/>
<evidence type="ECO:0000256" key="5">
    <source>
        <dbReference type="ARBA" id="ARBA00022989"/>
    </source>
</evidence>
<keyword evidence="3" id="KW-0997">Cell inner membrane</keyword>
<keyword evidence="11" id="KW-0697">Rotamase</keyword>
<comment type="similarity">
    <text evidence="8">Belongs to the PpiD chaperone family.</text>
</comment>
<dbReference type="InterPro" id="IPR000297">
    <property type="entry name" value="PPIase_PpiC"/>
</dbReference>
<keyword evidence="2" id="KW-1003">Cell membrane</keyword>